<dbReference type="InterPro" id="IPR020476">
    <property type="entry name" value="Nudix_hydrolase"/>
</dbReference>
<gene>
    <name evidence="5" type="ORF">E5161_00095</name>
</gene>
<dbReference type="InterPro" id="IPR015797">
    <property type="entry name" value="NUDIX_hydrolase-like_dom_sf"/>
</dbReference>
<dbReference type="InterPro" id="IPR000086">
    <property type="entry name" value="NUDIX_hydrolase_dom"/>
</dbReference>
<dbReference type="CDD" id="cd02883">
    <property type="entry name" value="NUDIX_Hydrolase"/>
    <property type="match status" value="1"/>
</dbReference>
<dbReference type="AlphaFoldDB" id="A0A4U0FK01"/>
<feature type="domain" description="Nudix hydrolase" evidence="4">
    <location>
        <begin position="1"/>
        <end position="120"/>
    </location>
</feature>
<protein>
    <submittedName>
        <fullName evidence="5">NUDIX hydrolase</fullName>
    </submittedName>
</protein>
<dbReference type="EMBL" id="SUPK01000001">
    <property type="protein sequence ID" value="TJY43852.1"/>
    <property type="molecule type" value="Genomic_DNA"/>
</dbReference>
<evidence type="ECO:0000313" key="5">
    <source>
        <dbReference type="EMBL" id="TJY43852.1"/>
    </source>
</evidence>
<evidence type="ECO:0000313" key="6">
    <source>
        <dbReference type="Proteomes" id="UP000309673"/>
    </source>
</evidence>
<name>A0A4U0FK01_9BACL</name>
<evidence type="ECO:0000256" key="3">
    <source>
        <dbReference type="RuleBase" id="RU003476"/>
    </source>
</evidence>
<dbReference type="SUPFAM" id="SSF55811">
    <property type="entry name" value="Nudix"/>
    <property type="match status" value="1"/>
</dbReference>
<dbReference type="GO" id="GO:0016787">
    <property type="term" value="F:hydrolase activity"/>
    <property type="evidence" value="ECO:0007669"/>
    <property type="project" value="UniProtKB-KW"/>
</dbReference>
<reference evidence="5 6" key="1">
    <citation type="submission" date="2019-04" db="EMBL/GenBank/DDBJ databases">
        <title>Cohnella sp. nov., isolated from soil.</title>
        <authorList>
            <person name="Kim W."/>
        </authorList>
    </citation>
    <scope>NUCLEOTIDE SEQUENCE [LARGE SCALE GENOMIC DNA]</scope>
    <source>
        <strain evidence="5 6">CAU 1483</strain>
    </source>
</reference>
<evidence type="ECO:0000259" key="4">
    <source>
        <dbReference type="PROSITE" id="PS51462"/>
    </source>
</evidence>
<evidence type="ECO:0000256" key="2">
    <source>
        <dbReference type="ARBA" id="ARBA00022801"/>
    </source>
</evidence>
<proteinExistence type="inferred from homology"/>
<dbReference type="PANTHER" id="PTHR43046">
    <property type="entry name" value="GDP-MANNOSE MANNOSYL HYDROLASE"/>
    <property type="match status" value="1"/>
</dbReference>
<dbReference type="PANTHER" id="PTHR43046:SF14">
    <property type="entry name" value="MUTT_NUDIX FAMILY PROTEIN"/>
    <property type="match status" value="1"/>
</dbReference>
<keyword evidence="2 3" id="KW-0378">Hydrolase</keyword>
<dbReference type="PRINTS" id="PR00502">
    <property type="entry name" value="NUDIXFAMILY"/>
</dbReference>
<dbReference type="Gene3D" id="3.90.79.10">
    <property type="entry name" value="Nucleoside Triphosphate Pyrophosphohydrolase"/>
    <property type="match status" value="1"/>
</dbReference>
<dbReference type="InterPro" id="IPR020084">
    <property type="entry name" value="NUDIX_hydrolase_CS"/>
</dbReference>
<dbReference type="PROSITE" id="PS00893">
    <property type="entry name" value="NUDIX_BOX"/>
    <property type="match status" value="1"/>
</dbReference>
<dbReference type="Proteomes" id="UP000309673">
    <property type="component" value="Unassembled WGS sequence"/>
</dbReference>
<evidence type="ECO:0000256" key="1">
    <source>
        <dbReference type="ARBA" id="ARBA00001946"/>
    </source>
</evidence>
<comment type="cofactor">
    <cofactor evidence="1">
        <name>Mg(2+)</name>
        <dbReference type="ChEBI" id="CHEBI:18420"/>
    </cofactor>
</comment>
<keyword evidence="6" id="KW-1185">Reference proteome</keyword>
<accession>A0A4U0FK01</accession>
<organism evidence="5 6">
    <name type="scientific">Cohnella pontilimi</name>
    <dbReference type="NCBI Taxonomy" id="2564100"/>
    <lineage>
        <taxon>Bacteria</taxon>
        <taxon>Bacillati</taxon>
        <taxon>Bacillota</taxon>
        <taxon>Bacilli</taxon>
        <taxon>Bacillales</taxon>
        <taxon>Paenibacillaceae</taxon>
        <taxon>Cohnella</taxon>
    </lineage>
</organism>
<dbReference type="Pfam" id="PF00293">
    <property type="entry name" value="NUDIX"/>
    <property type="match status" value="1"/>
</dbReference>
<comment type="similarity">
    <text evidence="3">Belongs to the Nudix hydrolase family.</text>
</comment>
<comment type="caution">
    <text evidence="5">The sequence shown here is derived from an EMBL/GenBank/DDBJ whole genome shotgun (WGS) entry which is preliminary data.</text>
</comment>
<sequence>MLSQAVIIKENKVLMVRQYVHRGDIVWNFPGGGIEEGETPEEACVREVKEETGYEVRILTKMHFDGEKHTFRAEIISGIEETDKSIMDNEEIIEIAWIALSDLMKFDTYTRPIIDLFVAELDEASNFT</sequence>
<dbReference type="OrthoDB" id="9800077at2"/>
<dbReference type="PROSITE" id="PS51462">
    <property type="entry name" value="NUDIX"/>
    <property type="match status" value="1"/>
</dbReference>